<dbReference type="EMBL" id="CP012154">
    <property type="protein sequence ID" value="AKS42959.1"/>
    <property type="molecule type" value="Genomic_DNA"/>
</dbReference>
<keyword evidence="3" id="KW-1185">Reference proteome</keyword>
<evidence type="ECO:0000259" key="1">
    <source>
        <dbReference type="Pfam" id="PF12262"/>
    </source>
</evidence>
<reference evidence="2 3" key="1">
    <citation type="submission" date="2015-07" db="EMBL/GenBank/DDBJ databases">
        <authorList>
            <person name="Noorani M."/>
        </authorList>
    </citation>
    <scope>NUCLEOTIDE SEQUENCE [LARGE SCALE GENOMIC DNA]</scope>
    <source>
        <strain evidence="2 3">KCTC 42284</strain>
    </source>
</reference>
<dbReference type="Gene3D" id="3.40.50.1820">
    <property type="entry name" value="alpha/beta hydrolase"/>
    <property type="match status" value="1"/>
</dbReference>
<sequence length="717" mass="74054">MKVRPLLATGMALLWLVGCGGSSSVDRSTPQTPATNPDGNPTTQVMEAVFSPATGQLPFPTNLLLSGSADLTLNVPVDDPTDFGDPAVALSQLDGFSTVTPWTFSFSQQIDPASVRHGDTVRLFEVEFVFGTIAVAGINRELTPGVDYIATVAPTDPTGRTVAIVPLRPLQQMTGYMAVVTNGIQDTIGTAATPSQTYFLTKRTSPLVDASGNSTDSLLDNGTARALEPLRQLTNAQEFAAASQGISRDDIVLSFTATTQSITPVLNVIRSQAEPTATQVAQACVAPGACLTTADVLPPGASPGIADLYIGVTSVPYYLGVPTAENPIAPINQFWQAAPGAYVPPFDELPLDPTSTAVTVANPMPVARSNEFVPVLMTVPNANSGFTRPEAGWPVVIFQHGITGNRTNMLAIADTMASIGFAVIAIDQPLHGITDTTSPLYVGNTPFGTVGRERTFNLDIQDNATGAPGPDGNIDSSGAWFINLGSLLTSRDNLRQAQADLSVLALNIPFIDLDGDQLGDLDGSNINFVGISLGSIAGIPFLAVEPTVNNGVLSVPGGGIANMLNGSQTFGPVIRAGLAAAGVEPNTPDFFQFLLIAQTVTDAADPINWGATTVQTNSVLLQQVAGDTVIPNFVPGAPLSGTEPLIAVMGLDPITGTTQDPLGIRGAVRLIQGTHGSLLDPSSAPAVTAEMQGQAASMVASGGAAVVIGNPSLILTD</sequence>
<dbReference type="Pfam" id="PF12262">
    <property type="entry name" value="Lipase_bact_N"/>
    <property type="match status" value="1"/>
</dbReference>
<dbReference type="Pfam" id="PF03403">
    <property type="entry name" value="PAF-AH_p_II"/>
    <property type="match status" value="1"/>
</dbReference>
<dbReference type="InterPro" id="IPR029058">
    <property type="entry name" value="AB_hydrolase_fold"/>
</dbReference>
<evidence type="ECO:0000313" key="3">
    <source>
        <dbReference type="Proteomes" id="UP000066624"/>
    </source>
</evidence>
<gene>
    <name evidence="2" type="ORF">WM2015_2601</name>
</gene>
<dbReference type="PATRIC" id="fig|1579979.3.peg.2657"/>
<dbReference type="InterPro" id="IPR025920">
    <property type="entry name" value="Lipase_bact_N"/>
</dbReference>
<dbReference type="AlphaFoldDB" id="A0A0K0XZ46"/>
<feature type="domain" description="Bacterial virulence factor lipase N-terminal" evidence="1">
    <location>
        <begin position="80"/>
        <end position="271"/>
    </location>
</feature>
<dbReference type="KEGG" id="wma:WM2015_2601"/>
<dbReference type="Proteomes" id="UP000066624">
    <property type="component" value="Chromosome"/>
</dbReference>
<evidence type="ECO:0000313" key="2">
    <source>
        <dbReference type="EMBL" id="AKS42959.1"/>
    </source>
</evidence>
<organism evidence="2 3">
    <name type="scientific">Wenzhouxiangella marina</name>
    <dbReference type="NCBI Taxonomy" id="1579979"/>
    <lineage>
        <taxon>Bacteria</taxon>
        <taxon>Pseudomonadati</taxon>
        <taxon>Pseudomonadota</taxon>
        <taxon>Gammaproteobacteria</taxon>
        <taxon>Chromatiales</taxon>
        <taxon>Wenzhouxiangellaceae</taxon>
        <taxon>Wenzhouxiangella</taxon>
    </lineage>
</organism>
<protein>
    <submittedName>
        <fullName evidence="2">Extracellular lipase, Pla-1/cef family</fullName>
    </submittedName>
</protein>
<dbReference type="PROSITE" id="PS51257">
    <property type="entry name" value="PROKAR_LIPOPROTEIN"/>
    <property type="match status" value="1"/>
</dbReference>
<dbReference type="STRING" id="1579979.WM2015_2601"/>
<dbReference type="SUPFAM" id="SSF53474">
    <property type="entry name" value="alpha/beta-Hydrolases"/>
    <property type="match status" value="1"/>
</dbReference>
<dbReference type="RefSeq" id="WP_169751184.1">
    <property type="nucleotide sequence ID" value="NZ_CP012154.1"/>
</dbReference>
<accession>A0A0K0XZ46</accession>
<proteinExistence type="predicted"/>
<name>A0A0K0XZ46_9GAMM</name>